<sequence length="1198" mass="136099">MLQMVRLLLQWLNNLFKYPFGSRRTHEFDGDEVFMVERSLPELTNADLEVLFNELLEGVHQARGQQWALKYLQRMEPRITVERWIDWLLIFGEKLLSSPAPNSKIATRMVKLGELNIGKVGELASEIGIQLLSREFLPQNLQQNLQRTPQPAAVAATPPAKPSLKTPRQRLLGDLGEQLWEYEQKETVDIAPASMRLEESWPSNIQHLSDQNAVAEISEAVIYELAAEEHPQTVEEEVEEVAASPLAENWDQSLTNLQPQVAQTLDELVVRLEQSTSLVQQLASELALRDAYDGQSHRPAITQRPNFQLTVTNQAEVLFDQGLQQAKSGDLLGALAFYSQAIKLQPESYEYWFNQGLALFHLQRFEEAISAYDQAINLKPDFAKAWYNRGGVLGELGDFDGAIASFDQAIELKFEYQEAWASRGLALLKLGLIWEAISSYDQALKLQPEDQETWYYRGVALGVGEQFEEAIASYDQALEIQPDYHEVWIDRGVVLFNLKRWSEAIESWDEALAIQSDFYLAWYNRGIALENLGRRGESIESYQQAITIKPDFHLAWYNQAVALFYLGRLTEAISCYDSALEIKLDYWEAWLGRALAVGNVVNNKASLSLPSSIAKSHPTLNQGGYEGKIATYEEGLKHLRPDTHPEGWGRLHLALGNTHYEHGKKQPSPRYYWQQAVSEYTQALLTLTSANFAELHLEVLQALTKVLVALGETETAQELQQQGLDLLQQLLNQITCSEQNKKQLALKFAGFIQLGVDLAVNTGDLVEAWEIAEHGKNTCLKLQLSGWSNEIYSPNYQGIQQLLNPQTVVIYWHLSPVALQTFIIKHDAPSPLLLLTPIQNREGVPEAVQRLVEFENWLEFWQKEYQEYCQNPDLENPLNHSWCVDMEGRLLNLRNILNIPTILQEIEGITHLILIPHRDLHKLPLHALFAVEQPDANYTINYLPSVQIGLELNTDGLSNWQLQKFLSVENIEHTSNDEIQFVDFAAAVVRQMFNNAQHIQGSQATKDNLENALAADYNILHFTGHAVNNLSEVAKSALVLADEDKLTLSEISQQTFSNYNLFTFTNSENVSHNIQNISSEYVGLTTGLLNSGVPYVLSTLWNVESSANALVIIEFYNRLLFHHSPVTALAEATTWLKEITVAELITWYENLFNNLHLEELKLRDFVTMQIDKHRQLSPQKQPYNHPYYWAGFILSGCG</sequence>
<name>A0ABX8X1J9_9CYAN</name>
<dbReference type="InterPro" id="IPR051685">
    <property type="entry name" value="Ycf3/AcsC/BcsC/TPR_MFPF"/>
</dbReference>
<organism evidence="5 6">
    <name type="scientific">Sphaerospermopsis torques-reginae ITEP-024</name>
    <dbReference type="NCBI Taxonomy" id="984208"/>
    <lineage>
        <taxon>Bacteria</taxon>
        <taxon>Bacillati</taxon>
        <taxon>Cyanobacteriota</taxon>
        <taxon>Cyanophyceae</taxon>
        <taxon>Nostocales</taxon>
        <taxon>Aphanizomenonaceae</taxon>
        <taxon>Sphaerospermopsis</taxon>
        <taxon>Sphaerospermopsis torques-reginae</taxon>
    </lineage>
</organism>
<dbReference type="Pfam" id="PF00515">
    <property type="entry name" value="TPR_1"/>
    <property type="match status" value="2"/>
</dbReference>
<feature type="repeat" description="TPR" evidence="3">
    <location>
        <begin position="315"/>
        <end position="348"/>
    </location>
</feature>
<dbReference type="Pfam" id="PF13432">
    <property type="entry name" value="TPR_16"/>
    <property type="match status" value="1"/>
</dbReference>
<feature type="repeat" description="TPR" evidence="3">
    <location>
        <begin position="451"/>
        <end position="484"/>
    </location>
</feature>
<dbReference type="PANTHER" id="PTHR44943">
    <property type="entry name" value="CELLULOSE SYNTHASE OPERON PROTEIN C"/>
    <property type="match status" value="1"/>
</dbReference>
<feature type="domain" description="CHAT" evidence="4">
    <location>
        <begin position="893"/>
        <end position="1196"/>
    </location>
</feature>
<evidence type="ECO:0000256" key="3">
    <source>
        <dbReference type="PROSITE-ProRule" id="PRU00339"/>
    </source>
</evidence>
<dbReference type="EMBL" id="CP080598">
    <property type="protein sequence ID" value="QYX32547.1"/>
    <property type="molecule type" value="Genomic_DNA"/>
</dbReference>
<feature type="repeat" description="TPR" evidence="3">
    <location>
        <begin position="519"/>
        <end position="552"/>
    </location>
</feature>
<feature type="repeat" description="TPR" evidence="3">
    <location>
        <begin position="349"/>
        <end position="382"/>
    </location>
</feature>
<evidence type="ECO:0000256" key="1">
    <source>
        <dbReference type="ARBA" id="ARBA00022737"/>
    </source>
</evidence>
<protein>
    <submittedName>
        <fullName evidence="5">Tetratricopeptide repeat protein</fullName>
    </submittedName>
</protein>
<evidence type="ECO:0000256" key="2">
    <source>
        <dbReference type="ARBA" id="ARBA00022803"/>
    </source>
</evidence>
<feature type="repeat" description="TPR" evidence="3">
    <location>
        <begin position="383"/>
        <end position="416"/>
    </location>
</feature>
<accession>A0ABX8X1J9</accession>
<dbReference type="RefSeq" id="WP_220610432.1">
    <property type="nucleotide sequence ID" value="NZ_CP080598.1"/>
</dbReference>
<keyword evidence="1" id="KW-0677">Repeat</keyword>
<dbReference type="SUPFAM" id="SSF48452">
    <property type="entry name" value="TPR-like"/>
    <property type="match status" value="1"/>
</dbReference>
<dbReference type="PROSITE" id="PS50005">
    <property type="entry name" value="TPR"/>
    <property type="match status" value="7"/>
</dbReference>
<evidence type="ECO:0000259" key="4">
    <source>
        <dbReference type="Pfam" id="PF12770"/>
    </source>
</evidence>
<evidence type="ECO:0000313" key="5">
    <source>
        <dbReference type="EMBL" id="QYX32547.1"/>
    </source>
</evidence>
<keyword evidence="6" id="KW-1185">Reference proteome</keyword>
<dbReference type="Gene3D" id="1.25.40.10">
    <property type="entry name" value="Tetratricopeptide repeat domain"/>
    <property type="match status" value="4"/>
</dbReference>
<dbReference type="InterPro" id="IPR011990">
    <property type="entry name" value="TPR-like_helical_dom_sf"/>
</dbReference>
<dbReference type="InterPro" id="IPR019734">
    <property type="entry name" value="TPR_rpt"/>
</dbReference>
<feature type="repeat" description="TPR" evidence="3">
    <location>
        <begin position="485"/>
        <end position="518"/>
    </location>
</feature>
<gene>
    <name evidence="5" type="ORF">K2F26_03910</name>
</gene>
<feature type="repeat" description="TPR" evidence="3">
    <location>
        <begin position="417"/>
        <end position="450"/>
    </location>
</feature>
<proteinExistence type="predicted"/>
<dbReference type="Proteomes" id="UP000826540">
    <property type="component" value="Chromosome"/>
</dbReference>
<dbReference type="InterPro" id="IPR024983">
    <property type="entry name" value="CHAT_dom"/>
</dbReference>
<keyword evidence="2 3" id="KW-0802">TPR repeat</keyword>
<reference evidence="5 6" key="1">
    <citation type="journal article" date="2022" name="J. Am. Chem. Soc.">
        <title>Biosynthesis of Guanitoxin Enables Global Environmental Detection in Freshwater Cyanobacteria.</title>
        <authorList>
            <person name="Lima S.T."/>
            <person name="Fallon T.R."/>
            <person name="Cordoza J.L."/>
            <person name="Chekan J.R."/>
            <person name="Delbaje E."/>
            <person name="Hopiavuori A.R."/>
            <person name="Alvarenga D.O."/>
            <person name="Wood S.M."/>
            <person name="Luhavaya H."/>
            <person name="Baumgartner J.T."/>
            <person name="Dorr F.A."/>
            <person name="Etchegaray A."/>
            <person name="Pinto E."/>
            <person name="McKinnie S.M.K."/>
            <person name="Fiore M.F."/>
            <person name="Moore B.S."/>
        </authorList>
    </citation>
    <scope>NUCLEOTIDE SEQUENCE [LARGE SCALE GENOMIC DNA]</scope>
    <source>
        <strain evidence="5 6">ITEP-024</strain>
    </source>
</reference>
<dbReference type="PROSITE" id="PS50293">
    <property type="entry name" value="TPR_REGION"/>
    <property type="match status" value="2"/>
</dbReference>
<dbReference type="PANTHER" id="PTHR44943:SF8">
    <property type="entry name" value="TPR REPEAT-CONTAINING PROTEIN MJ0263"/>
    <property type="match status" value="1"/>
</dbReference>
<dbReference type="Pfam" id="PF12770">
    <property type="entry name" value="CHAT"/>
    <property type="match status" value="1"/>
</dbReference>
<dbReference type="SMART" id="SM00028">
    <property type="entry name" value="TPR"/>
    <property type="match status" value="8"/>
</dbReference>
<evidence type="ECO:0000313" key="6">
    <source>
        <dbReference type="Proteomes" id="UP000826540"/>
    </source>
</evidence>
<dbReference type="Pfam" id="PF13414">
    <property type="entry name" value="TPR_11"/>
    <property type="match status" value="1"/>
</dbReference>